<keyword evidence="12" id="KW-1185">Reference proteome</keyword>
<evidence type="ECO:0000256" key="2">
    <source>
        <dbReference type="ARBA" id="ARBA00022490"/>
    </source>
</evidence>
<dbReference type="PROSITE" id="PS50110">
    <property type="entry name" value="RESPONSE_REGULATORY"/>
    <property type="match status" value="1"/>
</dbReference>
<dbReference type="InterPro" id="IPR009057">
    <property type="entry name" value="Homeodomain-like_sf"/>
</dbReference>
<dbReference type="RefSeq" id="WP_213529324.1">
    <property type="nucleotide sequence ID" value="NZ_BOVJ01000106.1"/>
</dbReference>
<dbReference type="InterPro" id="IPR041522">
    <property type="entry name" value="CdaR_GGDEF"/>
</dbReference>
<keyword evidence="2" id="KW-0963">Cytoplasm</keyword>
<name>A0ABQ4N966_9BACL</name>
<protein>
    <recommendedName>
        <fullName evidence="13">AraC family transcriptional regulator</fullName>
    </recommendedName>
</protein>
<dbReference type="InterPro" id="IPR051552">
    <property type="entry name" value="HptR"/>
</dbReference>
<evidence type="ECO:0000313" key="12">
    <source>
        <dbReference type="Proteomes" id="UP000680304"/>
    </source>
</evidence>
<dbReference type="PROSITE" id="PS01124">
    <property type="entry name" value="HTH_ARAC_FAMILY_2"/>
    <property type="match status" value="1"/>
</dbReference>
<comment type="caution">
    <text evidence="11">The sequence shown here is derived from an EMBL/GenBank/DDBJ whole genome shotgun (WGS) entry which is preliminary data.</text>
</comment>
<feature type="modified residue" description="4-aspartylphosphate" evidence="8">
    <location>
        <position position="54"/>
    </location>
</feature>
<evidence type="ECO:0000256" key="1">
    <source>
        <dbReference type="ARBA" id="ARBA00004496"/>
    </source>
</evidence>
<dbReference type="SMART" id="SM00448">
    <property type="entry name" value="REC"/>
    <property type="match status" value="1"/>
</dbReference>
<dbReference type="SMART" id="SM00342">
    <property type="entry name" value="HTH_ARAC"/>
    <property type="match status" value="1"/>
</dbReference>
<dbReference type="InterPro" id="IPR020449">
    <property type="entry name" value="Tscrpt_reg_AraC-type_HTH"/>
</dbReference>
<evidence type="ECO:0000256" key="4">
    <source>
        <dbReference type="ARBA" id="ARBA00023012"/>
    </source>
</evidence>
<gene>
    <name evidence="11" type="ORF">PACILC2_33680</name>
</gene>
<dbReference type="PRINTS" id="PR00032">
    <property type="entry name" value="HTHARAC"/>
</dbReference>
<dbReference type="InterPro" id="IPR001789">
    <property type="entry name" value="Sig_transdc_resp-reg_receiver"/>
</dbReference>
<evidence type="ECO:0000256" key="7">
    <source>
        <dbReference type="ARBA" id="ARBA00023163"/>
    </source>
</evidence>
<evidence type="ECO:0000256" key="6">
    <source>
        <dbReference type="ARBA" id="ARBA00023125"/>
    </source>
</evidence>
<dbReference type="InterPro" id="IPR011006">
    <property type="entry name" value="CheY-like_superfamily"/>
</dbReference>
<keyword evidence="3 8" id="KW-0597">Phosphoprotein</keyword>
<sequence>MYKLLIVDDEKEIREGLAAWPWETLGLESAGSCAHGLEALQFIAETPVDIVLTDIRMPFMDGVALMEALSRDYPFIHVIILSGYNDFDYTKKAIQHGASDYLLKPVQHEALTSTFAQLVLKLNERKQTEHRLRVLQRKEQMLAKVLRQDFLRRLFQHYMYPDDLEQGSSEGEVLLEGTNFTVACYRLDRIHLFKRNVSEREMRLLTFALDNILQDIWEARGLGYHLVDRDTAQFMLLSASEDPLPDFSAVIRQLQRYIGLFKSTISAGIGRTVERPADIYISAQTACETLAATADEASIARYEETFAGERLRAIPQAQGRQDVPLPATGEGGGHDGLLLKKAKQYIRENYNRSLTLKEVAEHVHLSQSHLSALFKKKGETYLKYLTSIRMQKAMELLADPAMKVYEVVERVGYSDPAYFSELFKKYTGQSPHKYRGS</sequence>
<dbReference type="PANTHER" id="PTHR42713:SF3">
    <property type="entry name" value="TRANSCRIPTIONAL REGULATORY PROTEIN HPTR"/>
    <property type="match status" value="1"/>
</dbReference>
<proteinExistence type="predicted"/>
<keyword evidence="4" id="KW-0902">Two-component regulatory system</keyword>
<evidence type="ECO:0000256" key="5">
    <source>
        <dbReference type="ARBA" id="ARBA00023015"/>
    </source>
</evidence>
<keyword evidence="5" id="KW-0805">Transcription regulation</keyword>
<dbReference type="InterPro" id="IPR018060">
    <property type="entry name" value="HTH_AraC"/>
</dbReference>
<dbReference type="SUPFAM" id="SSF52172">
    <property type="entry name" value="CheY-like"/>
    <property type="match status" value="1"/>
</dbReference>
<organism evidence="11 12">
    <name type="scientific">Paenibacillus cisolokensis</name>
    <dbReference type="NCBI Taxonomy" id="1658519"/>
    <lineage>
        <taxon>Bacteria</taxon>
        <taxon>Bacillati</taxon>
        <taxon>Bacillota</taxon>
        <taxon>Bacilli</taxon>
        <taxon>Bacillales</taxon>
        <taxon>Paenibacillaceae</taxon>
        <taxon>Paenibacillus</taxon>
    </lineage>
</organism>
<evidence type="ECO:0000259" key="9">
    <source>
        <dbReference type="PROSITE" id="PS01124"/>
    </source>
</evidence>
<dbReference type="PANTHER" id="PTHR42713">
    <property type="entry name" value="HISTIDINE KINASE-RELATED"/>
    <property type="match status" value="1"/>
</dbReference>
<dbReference type="Pfam" id="PF17853">
    <property type="entry name" value="GGDEF_2"/>
    <property type="match status" value="1"/>
</dbReference>
<dbReference type="Gene3D" id="3.40.50.2300">
    <property type="match status" value="1"/>
</dbReference>
<accession>A0ABQ4N966</accession>
<dbReference type="Proteomes" id="UP000680304">
    <property type="component" value="Unassembled WGS sequence"/>
</dbReference>
<dbReference type="CDD" id="cd17536">
    <property type="entry name" value="REC_YesN-like"/>
    <property type="match status" value="1"/>
</dbReference>
<keyword evidence="6" id="KW-0238">DNA-binding</keyword>
<evidence type="ECO:0000256" key="3">
    <source>
        <dbReference type="ARBA" id="ARBA00022553"/>
    </source>
</evidence>
<keyword evidence="7" id="KW-0804">Transcription</keyword>
<reference evidence="11 12" key="1">
    <citation type="submission" date="2021-04" db="EMBL/GenBank/DDBJ databases">
        <title>Draft genome sequence of Paenibacillus cisolokensis, LC2-13A.</title>
        <authorList>
            <person name="Uke A."/>
            <person name="Chhe C."/>
            <person name="Baramee S."/>
            <person name="Kosugi A."/>
        </authorList>
    </citation>
    <scope>NUCLEOTIDE SEQUENCE [LARGE SCALE GENOMIC DNA]</scope>
    <source>
        <strain evidence="11 12">LC2-13A</strain>
    </source>
</reference>
<evidence type="ECO:0000259" key="10">
    <source>
        <dbReference type="PROSITE" id="PS50110"/>
    </source>
</evidence>
<dbReference type="Gene3D" id="1.10.10.60">
    <property type="entry name" value="Homeodomain-like"/>
    <property type="match status" value="2"/>
</dbReference>
<evidence type="ECO:0008006" key="13">
    <source>
        <dbReference type="Google" id="ProtNLM"/>
    </source>
</evidence>
<comment type="subcellular location">
    <subcellularLocation>
        <location evidence="1">Cytoplasm</location>
    </subcellularLocation>
</comment>
<dbReference type="Pfam" id="PF12833">
    <property type="entry name" value="HTH_18"/>
    <property type="match status" value="1"/>
</dbReference>
<evidence type="ECO:0000313" key="11">
    <source>
        <dbReference type="EMBL" id="GIQ64800.1"/>
    </source>
</evidence>
<feature type="domain" description="HTH araC/xylS-type" evidence="9">
    <location>
        <begin position="340"/>
        <end position="437"/>
    </location>
</feature>
<dbReference type="EMBL" id="BOVJ01000106">
    <property type="protein sequence ID" value="GIQ64800.1"/>
    <property type="molecule type" value="Genomic_DNA"/>
</dbReference>
<dbReference type="SUPFAM" id="SSF46689">
    <property type="entry name" value="Homeodomain-like"/>
    <property type="match status" value="2"/>
</dbReference>
<evidence type="ECO:0000256" key="8">
    <source>
        <dbReference type="PROSITE-ProRule" id="PRU00169"/>
    </source>
</evidence>
<feature type="domain" description="Response regulatory" evidence="10">
    <location>
        <begin position="3"/>
        <end position="119"/>
    </location>
</feature>
<dbReference type="Pfam" id="PF00072">
    <property type="entry name" value="Response_reg"/>
    <property type="match status" value="1"/>
</dbReference>